<evidence type="ECO:0000313" key="2">
    <source>
        <dbReference type="Proteomes" id="UP000821865"/>
    </source>
</evidence>
<evidence type="ECO:0000313" key="1">
    <source>
        <dbReference type="EMBL" id="KAH7977554.1"/>
    </source>
</evidence>
<dbReference type="EMBL" id="CM023470">
    <property type="protein sequence ID" value="KAH7977554.1"/>
    <property type="molecule type" value="Genomic_DNA"/>
</dbReference>
<gene>
    <name evidence="1" type="ORF">HPB49_002314</name>
</gene>
<keyword evidence="2" id="KW-1185">Reference proteome</keyword>
<organism evidence="1 2">
    <name type="scientific">Dermacentor silvarum</name>
    <name type="common">Tick</name>
    <dbReference type="NCBI Taxonomy" id="543639"/>
    <lineage>
        <taxon>Eukaryota</taxon>
        <taxon>Metazoa</taxon>
        <taxon>Ecdysozoa</taxon>
        <taxon>Arthropoda</taxon>
        <taxon>Chelicerata</taxon>
        <taxon>Arachnida</taxon>
        <taxon>Acari</taxon>
        <taxon>Parasitiformes</taxon>
        <taxon>Ixodida</taxon>
        <taxon>Ixodoidea</taxon>
        <taxon>Ixodidae</taxon>
        <taxon>Rhipicephalinae</taxon>
        <taxon>Dermacentor</taxon>
    </lineage>
</organism>
<proteinExistence type="predicted"/>
<name>A0ACB8DSR2_DERSI</name>
<dbReference type="Proteomes" id="UP000821865">
    <property type="component" value="Chromosome 1"/>
</dbReference>
<comment type="caution">
    <text evidence="1">The sequence shown here is derived from an EMBL/GenBank/DDBJ whole genome shotgun (WGS) entry which is preliminary data.</text>
</comment>
<protein>
    <submittedName>
        <fullName evidence="1">Uncharacterized protein</fullName>
    </submittedName>
</protein>
<sequence length="399" mass="43671">MKEIRISDKVHELCAYETATLSTSKGIIRGIPLQDNPATIDGKIVRPGPSSSPWTGTGYRILSDSDITPMSVQHRATSSVGDAACKTPMSSISAPQNARSAAVRTLPRVKNVRIDLRRRTSFADDASSVPDSKSSSPHRRSFESSDQQVSSSPSLRGRRRSRSSDRSTCRRGSRSRSASRSRLTSLSRAHFSSRGLSKSRTGSDPSNRTRSKTPTRGKGKSSLTWADRVRGNQTQAYNSQDSHDPRLTNELEELRPVAVKRRALDDSRGDETVELLSELKNAISNIQTGLYHVQEMIAHPQLGLVALSARILRLEGTSQGILRYLLQDGNTKSNQKRALAKAVHLATDSTPDEVVMEQLIDKYLAATDDPELFMGVAGARPTEECAPFEIVSQGQEGCE</sequence>
<reference evidence="1" key="1">
    <citation type="submission" date="2020-05" db="EMBL/GenBank/DDBJ databases">
        <title>Large-scale comparative analyses of tick genomes elucidate their genetic diversity and vector capacities.</title>
        <authorList>
            <person name="Jia N."/>
            <person name="Wang J."/>
            <person name="Shi W."/>
            <person name="Du L."/>
            <person name="Sun Y."/>
            <person name="Zhan W."/>
            <person name="Jiang J."/>
            <person name="Wang Q."/>
            <person name="Zhang B."/>
            <person name="Ji P."/>
            <person name="Sakyi L.B."/>
            <person name="Cui X."/>
            <person name="Yuan T."/>
            <person name="Jiang B."/>
            <person name="Yang W."/>
            <person name="Lam T.T.-Y."/>
            <person name="Chang Q."/>
            <person name="Ding S."/>
            <person name="Wang X."/>
            <person name="Zhu J."/>
            <person name="Ruan X."/>
            <person name="Zhao L."/>
            <person name="Wei J."/>
            <person name="Que T."/>
            <person name="Du C."/>
            <person name="Cheng J."/>
            <person name="Dai P."/>
            <person name="Han X."/>
            <person name="Huang E."/>
            <person name="Gao Y."/>
            <person name="Liu J."/>
            <person name="Shao H."/>
            <person name="Ye R."/>
            <person name="Li L."/>
            <person name="Wei W."/>
            <person name="Wang X."/>
            <person name="Wang C."/>
            <person name="Yang T."/>
            <person name="Huo Q."/>
            <person name="Li W."/>
            <person name="Guo W."/>
            <person name="Chen H."/>
            <person name="Zhou L."/>
            <person name="Ni X."/>
            <person name="Tian J."/>
            <person name="Zhou Y."/>
            <person name="Sheng Y."/>
            <person name="Liu T."/>
            <person name="Pan Y."/>
            <person name="Xia L."/>
            <person name="Li J."/>
            <person name="Zhao F."/>
            <person name="Cao W."/>
        </authorList>
    </citation>
    <scope>NUCLEOTIDE SEQUENCE</scope>
    <source>
        <strain evidence="1">Dsil-2018</strain>
    </source>
</reference>
<accession>A0ACB8DSR2</accession>